<evidence type="ECO:0000313" key="1">
    <source>
        <dbReference type="EMBL" id="RUM13892.1"/>
    </source>
</evidence>
<name>A0ABY0BC65_9HYPH</name>
<organism evidence="1 2">
    <name type="scientific">Rhizobium fabae</name>
    <dbReference type="NCBI Taxonomy" id="573179"/>
    <lineage>
        <taxon>Bacteria</taxon>
        <taxon>Pseudomonadati</taxon>
        <taxon>Pseudomonadota</taxon>
        <taxon>Alphaproteobacteria</taxon>
        <taxon>Hyphomicrobiales</taxon>
        <taxon>Rhizobiaceae</taxon>
        <taxon>Rhizobium/Agrobacterium group</taxon>
        <taxon>Rhizobium</taxon>
    </lineage>
</organism>
<accession>A0ABY0BC65</accession>
<dbReference type="Proteomes" id="UP000272004">
    <property type="component" value="Unassembled WGS sequence"/>
</dbReference>
<dbReference type="EMBL" id="RJJU01000005">
    <property type="protein sequence ID" value="RUM13892.1"/>
    <property type="molecule type" value="Genomic_DNA"/>
</dbReference>
<protein>
    <submittedName>
        <fullName evidence="1">Uncharacterized protein</fullName>
    </submittedName>
</protein>
<evidence type="ECO:0000313" key="2">
    <source>
        <dbReference type="Proteomes" id="UP000272004"/>
    </source>
</evidence>
<keyword evidence="2" id="KW-1185">Reference proteome</keyword>
<sequence>MHRSQALSTINRLASAGRELKHDAEKRERFSSDIMLQLFNPGHPNRVTHYALNRIAASILWEEDCLREQMSETISASERMFSGRGP</sequence>
<comment type="caution">
    <text evidence="1">The sequence shown here is derived from an EMBL/GenBank/DDBJ whole genome shotgun (WGS) entry which is preliminary data.</text>
</comment>
<reference evidence="1 2" key="1">
    <citation type="submission" date="2018-11" db="EMBL/GenBank/DDBJ databases">
        <authorList>
            <person name="Huo Y."/>
        </authorList>
    </citation>
    <scope>NUCLEOTIDE SEQUENCE [LARGE SCALE GENOMIC DNA]</scope>
    <source>
        <strain evidence="1 2">CCBAU 33202</strain>
    </source>
</reference>
<proteinExistence type="predicted"/>
<gene>
    <name evidence="1" type="ORF">EFB14_10595</name>
</gene>